<keyword evidence="2" id="KW-1185">Reference proteome</keyword>
<feature type="non-terminal residue" evidence="1">
    <location>
        <position position="230"/>
    </location>
</feature>
<organism evidence="1 2">
    <name type="scientific">Allacma fusca</name>
    <dbReference type="NCBI Taxonomy" id="39272"/>
    <lineage>
        <taxon>Eukaryota</taxon>
        <taxon>Metazoa</taxon>
        <taxon>Ecdysozoa</taxon>
        <taxon>Arthropoda</taxon>
        <taxon>Hexapoda</taxon>
        <taxon>Collembola</taxon>
        <taxon>Symphypleona</taxon>
        <taxon>Sminthuridae</taxon>
        <taxon>Allacma</taxon>
    </lineage>
</organism>
<dbReference type="Proteomes" id="UP000708208">
    <property type="component" value="Unassembled WGS sequence"/>
</dbReference>
<evidence type="ECO:0000313" key="2">
    <source>
        <dbReference type="Proteomes" id="UP000708208"/>
    </source>
</evidence>
<gene>
    <name evidence="1" type="ORF">AFUS01_LOCUS29052</name>
</gene>
<reference evidence="1" key="1">
    <citation type="submission" date="2021-06" db="EMBL/GenBank/DDBJ databases">
        <authorList>
            <person name="Hodson N. C."/>
            <person name="Mongue J. A."/>
            <person name="Jaron S. K."/>
        </authorList>
    </citation>
    <scope>NUCLEOTIDE SEQUENCE</scope>
</reference>
<feature type="non-terminal residue" evidence="1">
    <location>
        <position position="1"/>
    </location>
</feature>
<protein>
    <submittedName>
        <fullName evidence="1">Uncharacterized protein</fullName>
    </submittedName>
</protein>
<accession>A0A8J2KQ01</accession>
<dbReference type="EMBL" id="CAJVCH010423694">
    <property type="protein sequence ID" value="CAG7818555.1"/>
    <property type="molecule type" value="Genomic_DNA"/>
</dbReference>
<proteinExistence type="predicted"/>
<sequence>VGSFVMTERFYLDNIPPLSRTDYGLAFLGIASDVAFSTVACLCQRGLSALSLLFKIRHVFTAVLMSSILWNSAYQAGYLSSLASHAQPIKSFRDLLTAQYQLLVDYSSISIPNHVKKVLQASNMSMSRLKFARTSEVISLISESQSAYLEYFDTIYRTLESTPSLLAKNFDEYFCDTISTVFVDQRLLTSGFVLPKHSPLREHFNIKIIQLKELGLNFKYLKTYERRIQP</sequence>
<name>A0A8J2KQ01_9HEXA</name>
<dbReference type="AlphaFoldDB" id="A0A8J2KQ01"/>
<evidence type="ECO:0000313" key="1">
    <source>
        <dbReference type="EMBL" id="CAG7818555.1"/>
    </source>
</evidence>
<dbReference type="OrthoDB" id="10262646at2759"/>
<comment type="caution">
    <text evidence="1">The sequence shown here is derived from an EMBL/GenBank/DDBJ whole genome shotgun (WGS) entry which is preliminary data.</text>
</comment>